<evidence type="ECO:0000256" key="15">
    <source>
        <dbReference type="ARBA" id="ARBA00049902"/>
    </source>
</evidence>
<evidence type="ECO:0000256" key="13">
    <source>
        <dbReference type="ARBA" id="ARBA00041418"/>
    </source>
</evidence>
<evidence type="ECO:0000256" key="14">
    <source>
        <dbReference type="ARBA" id="ARBA00044770"/>
    </source>
</evidence>
<gene>
    <name evidence="17" type="ORF">EHR06_04620</name>
</gene>
<sequence>MNALGRKFKNFWESPDSPFDLVLVGSVFFLLLFGICVMYSSSSVTAWREFQDSEYFLKKQLAWAVIGLVVFFFFANFPYKRLERFALGGMIISVLLLILVFIPGVGKSVGTYYGRNFHRWIGIGPYQLQPSEIAKLAVVVYLSSLIVKLKLKETRDPKKFILPAVLLLSVLILILAEPAFGTTMEILFVVIAFVFLFGFPVRNLLLVGLVSLPLAYLLISQVGYRRKRMEVWLDPYRFRYDEGHQLVTSFRAFLDGGWFGNKLASGYAHRYLTYSHTDFVLATYVEDFGFIGFLFFFALVMILLSRVYVLLKRVQDPFGFYLGAGLLFILGTQFVINSYVVTGLFPITGISLPFMSYGGSSLLVVLAAFGILVNITRKENIGV</sequence>
<dbReference type="InterPro" id="IPR018365">
    <property type="entry name" value="Cell_cycle_FtsW-rel_CS"/>
</dbReference>
<feature type="transmembrane region" description="Helical" evidence="16">
    <location>
        <begin position="133"/>
        <end position="151"/>
    </location>
</feature>
<feature type="transmembrane region" description="Helical" evidence="16">
    <location>
        <begin position="61"/>
        <end position="79"/>
    </location>
</feature>
<evidence type="ECO:0000256" key="16">
    <source>
        <dbReference type="SAM" id="Phobius"/>
    </source>
</evidence>
<evidence type="ECO:0000256" key="3">
    <source>
        <dbReference type="ARBA" id="ARBA00022679"/>
    </source>
</evidence>
<dbReference type="OrthoDB" id="9768187at2"/>
<keyword evidence="18" id="KW-1185">Reference proteome</keyword>
<evidence type="ECO:0000256" key="6">
    <source>
        <dbReference type="ARBA" id="ARBA00022984"/>
    </source>
</evidence>
<dbReference type="GO" id="GO:0032153">
    <property type="term" value="C:cell division site"/>
    <property type="evidence" value="ECO:0007669"/>
    <property type="project" value="TreeGrafter"/>
</dbReference>
<keyword evidence="6" id="KW-0573">Peptidoglycan synthesis</keyword>
<feature type="transmembrane region" description="Helical" evidence="16">
    <location>
        <begin position="160"/>
        <end position="176"/>
    </location>
</feature>
<protein>
    <recommendedName>
        <fullName evidence="12">Probable peptidoglycan glycosyltransferase FtsW</fullName>
        <ecNumber evidence="14">2.4.99.28</ecNumber>
    </recommendedName>
    <alternativeName>
        <fullName evidence="13">Cell division protein FtsW</fullName>
    </alternativeName>
    <alternativeName>
        <fullName evidence="10">Cell wall polymerase</fullName>
    </alternativeName>
    <alternativeName>
        <fullName evidence="9">Peptidoglycan polymerase</fullName>
    </alternativeName>
</protein>
<evidence type="ECO:0000256" key="12">
    <source>
        <dbReference type="ARBA" id="ARBA00041185"/>
    </source>
</evidence>
<feature type="transmembrane region" description="Helical" evidence="16">
    <location>
        <begin position="354"/>
        <end position="375"/>
    </location>
</feature>
<dbReference type="EC" id="2.4.99.28" evidence="14"/>
<dbReference type="PROSITE" id="PS00428">
    <property type="entry name" value="FTSW_RODA_SPOVE"/>
    <property type="match status" value="1"/>
</dbReference>
<feature type="transmembrane region" description="Helical" evidence="16">
    <location>
        <begin position="21"/>
        <end position="41"/>
    </location>
</feature>
<dbReference type="RefSeq" id="WP_135755908.1">
    <property type="nucleotide sequence ID" value="NZ_RQHS01000005.1"/>
</dbReference>
<evidence type="ECO:0000256" key="2">
    <source>
        <dbReference type="ARBA" id="ARBA00022676"/>
    </source>
</evidence>
<feature type="transmembrane region" description="Helical" evidence="16">
    <location>
        <begin position="91"/>
        <end position="113"/>
    </location>
</feature>
<dbReference type="GO" id="GO:0008955">
    <property type="term" value="F:peptidoglycan glycosyltransferase activity"/>
    <property type="evidence" value="ECO:0007669"/>
    <property type="project" value="UniProtKB-EC"/>
</dbReference>
<evidence type="ECO:0000256" key="10">
    <source>
        <dbReference type="ARBA" id="ARBA00033270"/>
    </source>
</evidence>
<dbReference type="PANTHER" id="PTHR30474:SF2">
    <property type="entry name" value="PEPTIDOGLYCAN GLYCOSYLTRANSFERASE FTSW-RELATED"/>
    <property type="match status" value="1"/>
</dbReference>
<organism evidence="17 18">
    <name type="scientific">Leptospira dzoumogneensis</name>
    <dbReference type="NCBI Taxonomy" id="2484904"/>
    <lineage>
        <taxon>Bacteria</taxon>
        <taxon>Pseudomonadati</taxon>
        <taxon>Spirochaetota</taxon>
        <taxon>Spirochaetia</taxon>
        <taxon>Leptospirales</taxon>
        <taxon>Leptospiraceae</taxon>
        <taxon>Leptospira</taxon>
    </lineage>
</organism>
<feature type="transmembrane region" description="Helical" evidence="16">
    <location>
        <begin position="182"/>
        <end position="199"/>
    </location>
</feature>
<evidence type="ECO:0000313" key="18">
    <source>
        <dbReference type="Proteomes" id="UP000297241"/>
    </source>
</evidence>
<comment type="catalytic activity">
    <reaction evidence="15">
        <text>[GlcNAc-(1-&gt;4)-Mur2Ac(oyl-L-Ala-gamma-D-Glu-L-Lys-D-Ala-D-Ala)](n)-di-trans,octa-cis-undecaprenyl diphosphate + beta-D-GlcNAc-(1-&gt;4)-Mur2Ac(oyl-L-Ala-gamma-D-Glu-L-Lys-D-Ala-D-Ala)-di-trans,octa-cis-undecaprenyl diphosphate = [GlcNAc-(1-&gt;4)-Mur2Ac(oyl-L-Ala-gamma-D-Glu-L-Lys-D-Ala-D-Ala)](n+1)-di-trans,octa-cis-undecaprenyl diphosphate + di-trans,octa-cis-undecaprenyl diphosphate + H(+)</text>
        <dbReference type="Rhea" id="RHEA:23708"/>
        <dbReference type="Rhea" id="RHEA-COMP:9602"/>
        <dbReference type="Rhea" id="RHEA-COMP:9603"/>
        <dbReference type="ChEBI" id="CHEBI:15378"/>
        <dbReference type="ChEBI" id="CHEBI:58405"/>
        <dbReference type="ChEBI" id="CHEBI:60033"/>
        <dbReference type="ChEBI" id="CHEBI:78435"/>
        <dbReference type="EC" id="2.4.99.28"/>
    </reaction>
</comment>
<evidence type="ECO:0000256" key="8">
    <source>
        <dbReference type="ARBA" id="ARBA00023136"/>
    </source>
</evidence>
<accession>A0A4Z1ATL9</accession>
<comment type="similarity">
    <text evidence="11">Belongs to the SEDS family. FtsW subfamily.</text>
</comment>
<comment type="subcellular location">
    <subcellularLocation>
        <location evidence="1">Membrane</location>
        <topology evidence="1">Multi-pass membrane protein</topology>
    </subcellularLocation>
</comment>
<feature type="transmembrane region" description="Helical" evidence="16">
    <location>
        <begin position="318"/>
        <end position="342"/>
    </location>
</feature>
<dbReference type="GO" id="GO:0009252">
    <property type="term" value="P:peptidoglycan biosynthetic process"/>
    <property type="evidence" value="ECO:0007669"/>
    <property type="project" value="UniProtKB-KW"/>
</dbReference>
<dbReference type="InterPro" id="IPR001182">
    <property type="entry name" value="FtsW/RodA"/>
</dbReference>
<keyword evidence="8 16" id="KW-0472">Membrane</keyword>
<evidence type="ECO:0000256" key="7">
    <source>
        <dbReference type="ARBA" id="ARBA00022989"/>
    </source>
</evidence>
<feature type="transmembrane region" description="Helical" evidence="16">
    <location>
        <begin position="288"/>
        <end position="311"/>
    </location>
</feature>
<keyword evidence="2" id="KW-0328">Glycosyltransferase</keyword>
<dbReference type="Proteomes" id="UP000297241">
    <property type="component" value="Unassembled WGS sequence"/>
</dbReference>
<dbReference type="GO" id="GO:0008360">
    <property type="term" value="P:regulation of cell shape"/>
    <property type="evidence" value="ECO:0007669"/>
    <property type="project" value="UniProtKB-KW"/>
</dbReference>
<evidence type="ECO:0000256" key="9">
    <source>
        <dbReference type="ARBA" id="ARBA00032370"/>
    </source>
</evidence>
<name>A0A4Z1ATL9_9LEPT</name>
<reference evidence="17" key="1">
    <citation type="journal article" date="2019" name="PLoS Negl. Trop. Dis.">
        <title>Revisiting the worldwide diversity of Leptospira species in the environment.</title>
        <authorList>
            <person name="Vincent A.T."/>
            <person name="Schiettekatte O."/>
            <person name="Bourhy P."/>
            <person name="Veyrier F.J."/>
            <person name="Picardeau M."/>
        </authorList>
    </citation>
    <scope>NUCLEOTIDE SEQUENCE [LARGE SCALE GENOMIC DNA]</scope>
    <source>
        <strain evidence="17">201601113</strain>
    </source>
</reference>
<keyword evidence="3" id="KW-0808">Transferase</keyword>
<evidence type="ECO:0000256" key="5">
    <source>
        <dbReference type="ARBA" id="ARBA00022960"/>
    </source>
</evidence>
<keyword evidence="4 16" id="KW-0812">Transmembrane</keyword>
<comment type="caution">
    <text evidence="17">The sequence shown here is derived from an EMBL/GenBank/DDBJ whole genome shotgun (WGS) entry which is preliminary data.</text>
</comment>
<evidence type="ECO:0000256" key="4">
    <source>
        <dbReference type="ARBA" id="ARBA00022692"/>
    </source>
</evidence>
<keyword evidence="7 16" id="KW-1133">Transmembrane helix</keyword>
<dbReference type="GO" id="GO:0051301">
    <property type="term" value="P:cell division"/>
    <property type="evidence" value="ECO:0007669"/>
    <property type="project" value="UniProtKB-KW"/>
</dbReference>
<dbReference type="AlphaFoldDB" id="A0A4Z1ATL9"/>
<keyword evidence="17" id="KW-0131">Cell cycle</keyword>
<evidence type="ECO:0000256" key="11">
    <source>
        <dbReference type="ARBA" id="ARBA00038053"/>
    </source>
</evidence>
<evidence type="ECO:0000256" key="1">
    <source>
        <dbReference type="ARBA" id="ARBA00004141"/>
    </source>
</evidence>
<evidence type="ECO:0000313" key="17">
    <source>
        <dbReference type="EMBL" id="TGN03295.1"/>
    </source>
</evidence>
<dbReference type="Pfam" id="PF01098">
    <property type="entry name" value="FTSW_RODA_SPOVE"/>
    <property type="match status" value="1"/>
</dbReference>
<dbReference type="EMBL" id="RQHS01000005">
    <property type="protein sequence ID" value="TGN03295.1"/>
    <property type="molecule type" value="Genomic_DNA"/>
</dbReference>
<keyword evidence="17" id="KW-0132">Cell division</keyword>
<proteinExistence type="inferred from homology"/>
<keyword evidence="5" id="KW-0133">Cell shape</keyword>
<dbReference type="GO" id="GO:0005886">
    <property type="term" value="C:plasma membrane"/>
    <property type="evidence" value="ECO:0007669"/>
    <property type="project" value="TreeGrafter"/>
</dbReference>
<dbReference type="PANTHER" id="PTHR30474">
    <property type="entry name" value="CELL CYCLE PROTEIN"/>
    <property type="match status" value="1"/>
</dbReference>
<dbReference type="GO" id="GO:0015648">
    <property type="term" value="F:lipid-linked peptidoglycan transporter activity"/>
    <property type="evidence" value="ECO:0007669"/>
    <property type="project" value="TreeGrafter"/>
</dbReference>